<comment type="caution">
    <text evidence="3">The sequence shown here is derived from an EMBL/GenBank/DDBJ whole genome shotgun (WGS) entry which is preliminary data.</text>
</comment>
<dbReference type="SUPFAM" id="SSF56300">
    <property type="entry name" value="Metallo-dependent phosphatases"/>
    <property type="match status" value="1"/>
</dbReference>
<dbReference type="PANTHER" id="PTHR42850">
    <property type="entry name" value="METALLOPHOSPHOESTERASE"/>
    <property type="match status" value="1"/>
</dbReference>
<evidence type="ECO:0000313" key="3">
    <source>
        <dbReference type="EMBL" id="ROR28216.1"/>
    </source>
</evidence>
<dbReference type="CDD" id="cd00838">
    <property type="entry name" value="MPP_superfamily"/>
    <property type="match status" value="1"/>
</dbReference>
<reference evidence="3 4" key="1">
    <citation type="submission" date="2018-11" db="EMBL/GenBank/DDBJ databases">
        <title>Genomic Encyclopedia of Type Strains, Phase IV (KMG-IV): sequencing the most valuable type-strain genomes for metagenomic binning, comparative biology and taxonomic classification.</title>
        <authorList>
            <person name="Goeker M."/>
        </authorList>
    </citation>
    <scope>NUCLEOTIDE SEQUENCE [LARGE SCALE GENOMIC DNA]</scope>
    <source>
        <strain evidence="3 4">DSM 26537</strain>
    </source>
</reference>
<sequence>MKIAVLSDIHSNHLALESCIRYIDDKNIRNILFLGDYVSDCAYPQKTMNIIYDLKKRKTCWFIKGNREEYLLKHLQGEADGWTSPSTASGSLCYTYENLREKDFNFFKDLDIKGHMIIEGYPEFEFCHGSLVNARGDLLFGSDEAKMALSTIATDLIVCGHTHQQGVFEYGGKKIVNAGSVGIPWGHDAKSQFAILHSNGSAWEEEFIQLDYNREKAVTELYESGLSIQGNIWIKLVEETLRKGIDRSIDCVDLAIKISMSKCGNGDWNSLDEEYWEEAAKKIGII</sequence>
<name>A0A3N1XNI9_9FIRM</name>
<evidence type="ECO:0000313" key="4">
    <source>
        <dbReference type="Proteomes" id="UP000273083"/>
    </source>
</evidence>
<dbReference type="InterPro" id="IPR029052">
    <property type="entry name" value="Metallo-depent_PP-like"/>
</dbReference>
<dbReference type="OrthoDB" id="9800565at2"/>
<dbReference type="Gene3D" id="3.60.21.10">
    <property type="match status" value="1"/>
</dbReference>
<dbReference type="PANTHER" id="PTHR42850:SF2">
    <property type="entry name" value="BLL5683 PROTEIN"/>
    <property type="match status" value="1"/>
</dbReference>
<feature type="domain" description="Calcineurin-like phosphoesterase" evidence="2">
    <location>
        <begin position="1"/>
        <end position="197"/>
    </location>
</feature>
<organism evidence="3 4">
    <name type="scientific">Mobilisporobacter senegalensis</name>
    <dbReference type="NCBI Taxonomy" id="1329262"/>
    <lineage>
        <taxon>Bacteria</taxon>
        <taxon>Bacillati</taxon>
        <taxon>Bacillota</taxon>
        <taxon>Clostridia</taxon>
        <taxon>Lachnospirales</taxon>
        <taxon>Lachnospiraceae</taxon>
        <taxon>Mobilisporobacter</taxon>
    </lineage>
</organism>
<dbReference type="GO" id="GO:0016791">
    <property type="term" value="F:phosphatase activity"/>
    <property type="evidence" value="ECO:0007669"/>
    <property type="project" value="TreeGrafter"/>
</dbReference>
<dbReference type="RefSeq" id="WP_123609395.1">
    <property type="nucleotide sequence ID" value="NZ_RJVG01000005.1"/>
</dbReference>
<dbReference type="Proteomes" id="UP000273083">
    <property type="component" value="Unassembled WGS sequence"/>
</dbReference>
<proteinExistence type="inferred from homology"/>
<comment type="similarity">
    <text evidence="1">Belongs to the metallophosphoesterase superfamily. YfcE family.</text>
</comment>
<dbReference type="InterPro" id="IPR050126">
    <property type="entry name" value="Ap4A_hydrolase"/>
</dbReference>
<evidence type="ECO:0000256" key="1">
    <source>
        <dbReference type="ARBA" id="ARBA00008950"/>
    </source>
</evidence>
<dbReference type="GO" id="GO:0005737">
    <property type="term" value="C:cytoplasm"/>
    <property type="evidence" value="ECO:0007669"/>
    <property type="project" value="TreeGrafter"/>
</dbReference>
<dbReference type="Pfam" id="PF12850">
    <property type="entry name" value="Metallophos_2"/>
    <property type="match status" value="1"/>
</dbReference>
<protein>
    <submittedName>
        <fullName evidence="3">Putative phosphoesterase</fullName>
    </submittedName>
</protein>
<dbReference type="InterPro" id="IPR024654">
    <property type="entry name" value="Calcineurin-like_PHP_lpxH"/>
</dbReference>
<dbReference type="AlphaFoldDB" id="A0A3N1XNI9"/>
<evidence type="ECO:0000259" key="2">
    <source>
        <dbReference type="Pfam" id="PF12850"/>
    </source>
</evidence>
<accession>A0A3N1XNI9</accession>
<keyword evidence="4" id="KW-1185">Reference proteome</keyword>
<dbReference type="EMBL" id="RJVG01000005">
    <property type="protein sequence ID" value="ROR28216.1"/>
    <property type="molecule type" value="Genomic_DNA"/>
</dbReference>
<gene>
    <name evidence="3" type="ORF">EDD66_105155</name>
</gene>